<feature type="compositionally biased region" description="Basic and acidic residues" evidence="1">
    <location>
        <begin position="14"/>
        <end position="31"/>
    </location>
</feature>
<dbReference type="Proteomes" id="UP000198372">
    <property type="component" value="Unassembled WGS sequence"/>
</dbReference>
<proteinExistence type="predicted"/>
<sequence length="49" mass="5121">MIHLNRIVLDAQDDGSRCKTHAASEELKDVAEAPDSPASIAESSKAAGN</sequence>
<dbReference type="EMBL" id="FMSP01000004">
    <property type="protein sequence ID" value="SCV68956.1"/>
    <property type="molecule type" value="Genomic_DNA"/>
</dbReference>
<protein>
    <submittedName>
        <fullName evidence="2">BQ2448_1976 protein</fullName>
    </submittedName>
</protein>
<feature type="region of interest" description="Disordered" evidence="1">
    <location>
        <begin position="14"/>
        <end position="49"/>
    </location>
</feature>
<organism evidence="2 3">
    <name type="scientific">Microbotryum intermedium</name>
    <dbReference type="NCBI Taxonomy" id="269621"/>
    <lineage>
        <taxon>Eukaryota</taxon>
        <taxon>Fungi</taxon>
        <taxon>Dikarya</taxon>
        <taxon>Basidiomycota</taxon>
        <taxon>Pucciniomycotina</taxon>
        <taxon>Microbotryomycetes</taxon>
        <taxon>Microbotryales</taxon>
        <taxon>Microbotryaceae</taxon>
        <taxon>Microbotryum</taxon>
    </lineage>
</organism>
<keyword evidence="3" id="KW-1185">Reference proteome</keyword>
<accession>A0A238FCY4</accession>
<reference evidence="3" key="1">
    <citation type="submission" date="2016-09" db="EMBL/GenBank/DDBJ databases">
        <authorList>
            <person name="Jeantristanb JTB J.-T."/>
            <person name="Ricardo R."/>
        </authorList>
    </citation>
    <scope>NUCLEOTIDE SEQUENCE [LARGE SCALE GENOMIC DNA]</scope>
</reference>
<evidence type="ECO:0000313" key="3">
    <source>
        <dbReference type="Proteomes" id="UP000198372"/>
    </source>
</evidence>
<dbReference type="AlphaFoldDB" id="A0A238FCY4"/>
<evidence type="ECO:0000313" key="2">
    <source>
        <dbReference type="EMBL" id="SCV68956.1"/>
    </source>
</evidence>
<gene>
    <name evidence="2" type="ORF">BQ2448_1976</name>
</gene>
<evidence type="ECO:0000256" key="1">
    <source>
        <dbReference type="SAM" id="MobiDB-lite"/>
    </source>
</evidence>
<name>A0A238FCY4_9BASI</name>